<comment type="similarity">
    <text evidence="1">In the N-terminal section; belongs to the zinc metallo-hydrolase group 3 family.</text>
</comment>
<dbReference type="Pfam" id="PF00301">
    <property type="entry name" value="Rubredoxin"/>
    <property type="match status" value="1"/>
</dbReference>
<evidence type="ECO:0000259" key="7">
    <source>
        <dbReference type="PROSITE" id="PS50903"/>
    </source>
</evidence>
<dbReference type="PIRSF" id="PIRSF005243">
    <property type="entry name" value="ROO"/>
    <property type="match status" value="1"/>
</dbReference>
<organism evidence="8 9">
    <name type="scientific">Catenibacillus scindens</name>
    <dbReference type="NCBI Taxonomy" id="673271"/>
    <lineage>
        <taxon>Bacteria</taxon>
        <taxon>Bacillati</taxon>
        <taxon>Bacillota</taxon>
        <taxon>Clostridia</taxon>
        <taxon>Lachnospirales</taxon>
        <taxon>Lachnospiraceae</taxon>
        <taxon>Catenibacillus</taxon>
    </lineage>
</organism>
<evidence type="ECO:0000259" key="6">
    <source>
        <dbReference type="PROSITE" id="PS50902"/>
    </source>
</evidence>
<evidence type="ECO:0000313" key="8">
    <source>
        <dbReference type="EMBL" id="MBB5264672.1"/>
    </source>
</evidence>
<dbReference type="GO" id="GO:0010181">
    <property type="term" value="F:FMN binding"/>
    <property type="evidence" value="ECO:0007669"/>
    <property type="project" value="InterPro"/>
</dbReference>
<dbReference type="AlphaFoldDB" id="A0A7W8HBJ3"/>
<dbReference type="CDD" id="cd07709">
    <property type="entry name" value="flavodiiron_proteins_MBL-fold"/>
    <property type="match status" value="1"/>
</dbReference>
<keyword evidence="5" id="KW-0408">Iron</keyword>
<evidence type="ECO:0000256" key="2">
    <source>
        <dbReference type="ARBA" id="ARBA00022448"/>
    </source>
</evidence>
<dbReference type="CDD" id="cd00730">
    <property type="entry name" value="rubredoxin"/>
    <property type="match status" value="1"/>
</dbReference>
<dbReference type="SMART" id="SM00849">
    <property type="entry name" value="Lactamase_B"/>
    <property type="match status" value="1"/>
</dbReference>
<evidence type="ECO:0000256" key="3">
    <source>
        <dbReference type="ARBA" id="ARBA00022723"/>
    </source>
</evidence>
<dbReference type="InterPro" id="IPR036866">
    <property type="entry name" value="RibonucZ/Hydroxyglut_hydro"/>
</dbReference>
<dbReference type="Proteomes" id="UP000543642">
    <property type="component" value="Unassembled WGS sequence"/>
</dbReference>
<evidence type="ECO:0000256" key="1">
    <source>
        <dbReference type="ARBA" id="ARBA00007121"/>
    </source>
</evidence>
<evidence type="ECO:0000313" key="9">
    <source>
        <dbReference type="Proteomes" id="UP000543642"/>
    </source>
</evidence>
<dbReference type="PANTHER" id="PTHR43717:SF1">
    <property type="entry name" value="ANAEROBIC NITRIC OXIDE REDUCTASE FLAVORUBREDOXIN"/>
    <property type="match status" value="1"/>
</dbReference>
<sequence>MQFVKKISEELYWVGANDRRLALFENVYPIPRGVSYNSYLWTDEKTVLFDTVDKAVSHQFFENIQAVLGDRPLDYLVVTHMEPDHCAVIDELVLRYPNVKIICNTKIQGLIKQFFDFDIDSRAVIVKEKDTFSSGKHTFTFVSAPMVHWPEVMVAYESTEGILFSADAFGTFGAINGNIFADEVNIDRDWMDDYRRYYTNIVGKYGVQVQALLKKAAGLDIKMICPLHGLIWRENIGELIEKYQLWSSYTPEDAAVTLFYGSIYGNTENAVDILAGKLADRGVKNITVYDASVTHASYLISEAFRCSHIVFASATYNNGIFVSMENLLHDLAAHNLQNRTMAIIQNGSWSPASGRLMKEILSSLKNNTILEEELTLKSSLKPEQEQSLDALADAIAASVVPGFENEKKDEGKENGSMKKYVCDVCGYVYDEAEGDPDNGVAAGTKWEDVPEDWVCPLCGVGKDQFSEEA</sequence>
<dbReference type="InterPro" id="IPR016440">
    <property type="entry name" value="Rubredoxin-O_OxRdtase"/>
</dbReference>
<dbReference type="PROSITE" id="PS50902">
    <property type="entry name" value="FLAVODOXIN_LIKE"/>
    <property type="match status" value="1"/>
</dbReference>
<dbReference type="InterPro" id="IPR001279">
    <property type="entry name" value="Metallo-B-lactamas"/>
</dbReference>
<dbReference type="InterPro" id="IPR024935">
    <property type="entry name" value="Rubredoxin_dom"/>
</dbReference>
<dbReference type="SUPFAM" id="SSF57802">
    <property type="entry name" value="Rubredoxin-like"/>
    <property type="match status" value="1"/>
</dbReference>
<accession>A0A7W8HBJ3</accession>
<dbReference type="InterPro" id="IPR018527">
    <property type="entry name" value="Rubredoxin_Fe_BS"/>
</dbReference>
<dbReference type="GO" id="GO:0009055">
    <property type="term" value="F:electron transfer activity"/>
    <property type="evidence" value="ECO:0007669"/>
    <property type="project" value="InterPro"/>
</dbReference>
<comment type="caution">
    <text evidence="8">The sequence shown here is derived from an EMBL/GenBank/DDBJ whole genome shotgun (WGS) entry which is preliminary data.</text>
</comment>
<gene>
    <name evidence="8" type="ORF">HNP82_001800</name>
</gene>
<keyword evidence="3" id="KW-0479">Metal-binding</keyword>
<proteinExistence type="inferred from homology"/>
<protein>
    <submittedName>
        <fullName evidence="8">Flavorubredoxin/rubredoxin</fullName>
    </submittedName>
</protein>
<feature type="domain" description="Flavodoxin-like" evidence="6">
    <location>
        <begin position="256"/>
        <end position="396"/>
    </location>
</feature>
<evidence type="ECO:0000256" key="4">
    <source>
        <dbReference type="ARBA" id="ARBA00022982"/>
    </source>
</evidence>
<evidence type="ECO:0000256" key="5">
    <source>
        <dbReference type="ARBA" id="ARBA00023004"/>
    </source>
</evidence>
<dbReference type="EMBL" id="JACHFW010000006">
    <property type="protein sequence ID" value="MBB5264672.1"/>
    <property type="molecule type" value="Genomic_DNA"/>
</dbReference>
<dbReference type="InterPro" id="IPR029039">
    <property type="entry name" value="Flavoprotein-like_sf"/>
</dbReference>
<dbReference type="Gene3D" id="3.60.15.10">
    <property type="entry name" value="Ribonuclease Z/Hydroxyacylglutathione hydrolase-like"/>
    <property type="match status" value="1"/>
</dbReference>
<dbReference type="InterPro" id="IPR045761">
    <property type="entry name" value="ODP_dom"/>
</dbReference>
<dbReference type="NCBIfam" id="NF045768">
    <property type="entry name" value="RubredRD"/>
    <property type="match status" value="1"/>
</dbReference>
<keyword evidence="4" id="KW-0249">Electron transport</keyword>
<reference evidence="8 9" key="1">
    <citation type="submission" date="2020-08" db="EMBL/GenBank/DDBJ databases">
        <title>Genomic Encyclopedia of Type Strains, Phase IV (KMG-IV): sequencing the most valuable type-strain genomes for metagenomic binning, comparative biology and taxonomic classification.</title>
        <authorList>
            <person name="Goeker M."/>
        </authorList>
    </citation>
    <scope>NUCLEOTIDE SEQUENCE [LARGE SCALE GENOMIC DNA]</scope>
    <source>
        <strain evidence="8 9">DSM 106146</strain>
    </source>
</reference>
<dbReference type="Gene3D" id="3.40.50.360">
    <property type="match status" value="1"/>
</dbReference>
<dbReference type="FunFam" id="2.20.28.10:FF:000001">
    <property type="entry name" value="Rubredoxin"/>
    <property type="match status" value="1"/>
</dbReference>
<dbReference type="PROSITE" id="PS00202">
    <property type="entry name" value="RUBREDOXIN"/>
    <property type="match status" value="1"/>
</dbReference>
<keyword evidence="2" id="KW-0813">Transport</keyword>
<keyword evidence="9" id="KW-1185">Reference proteome</keyword>
<dbReference type="InterPro" id="IPR008254">
    <property type="entry name" value="Flavodoxin/NO_synth"/>
</dbReference>
<name>A0A7W8HBJ3_9FIRM</name>
<dbReference type="SUPFAM" id="SSF56281">
    <property type="entry name" value="Metallo-hydrolase/oxidoreductase"/>
    <property type="match status" value="1"/>
</dbReference>
<dbReference type="Gene3D" id="2.20.28.10">
    <property type="match status" value="1"/>
</dbReference>
<dbReference type="Pfam" id="PF19583">
    <property type="entry name" value="ODP"/>
    <property type="match status" value="1"/>
</dbReference>
<dbReference type="PANTHER" id="PTHR43717">
    <property type="entry name" value="ANAEROBIC NITRIC OXIDE REDUCTASE FLAVORUBREDOXIN"/>
    <property type="match status" value="1"/>
</dbReference>
<dbReference type="PRINTS" id="PR00163">
    <property type="entry name" value="RUBREDOXIN"/>
</dbReference>
<dbReference type="SUPFAM" id="SSF52218">
    <property type="entry name" value="Flavoproteins"/>
    <property type="match status" value="1"/>
</dbReference>
<feature type="domain" description="Rubredoxin-like" evidence="7">
    <location>
        <begin position="417"/>
        <end position="468"/>
    </location>
</feature>
<dbReference type="PROSITE" id="PS50903">
    <property type="entry name" value="RUBREDOXIN_LIKE"/>
    <property type="match status" value="1"/>
</dbReference>
<dbReference type="InterPro" id="IPR024934">
    <property type="entry name" value="Rubredoxin-like_dom"/>
</dbReference>
<dbReference type="GO" id="GO:0016651">
    <property type="term" value="F:oxidoreductase activity, acting on NAD(P)H"/>
    <property type="evidence" value="ECO:0007669"/>
    <property type="project" value="UniProtKB-ARBA"/>
</dbReference>
<dbReference type="GO" id="GO:0005506">
    <property type="term" value="F:iron ion binding"/>
    <property type="evidence" value="ECO:0007669"/>
    <property type="project" value="InterPro"/>
</dbReference>